<feature type="transmembrane region" description="Helical" evidence="12">
    <location>
        <begin position="59"/>
        <end position="84"/>
    </location>
</feature>
<evidence type="ECO:0000256" key="8">
    <source>
        <dbReference type="ARBA" id="ARBA00022777"/>
    </source>
</evidence>
<keyword evidence="12" id="KW-0812">Transmembrane</keyword>
<evidence type="ECO:0000256" key="3">
    <source>
        <dbReference type="ARBA" id="ARBA00012438"/>
    </source>
</evidence>
<evidence type="ECO:0000313" key="15">
    <source>
        <dbReference type="Proteomes" id="UP000001366"/>
    </source>
</evidence>
<gene>
    <name evidence="14" type="ordered locus">PERMA_0515</name>
</gene>
<dbReference type="Proteomes" id="UP000001366">
    <property type="component" value="Chromosome"/>
</dbReference>
<dbReference type="EC" id="2.7.13.3" evidence="3"/>
<dbReference type="SUPFAM" id="SSF158472">
    <property type="entry name" value="HAMP domain-like"/>
    <property type="match status" value="1"/>
</dbReference>
<dbReference type="STRING" id="123214.PERMA_0515"/>
<feature type="transmembrane region" description="Helical" evidence="12">
    <location>
        <begin position="15"/>
        <end position="39"/>
    </location>
</feature>
<dbReference type="SMART" id="SM00304">
    <property type="entry name" value="HAMP"/>
    <property type="match status" value="1"/>
</dbReference>
<keyword evidence="5" id="KW-0597">Phosphoprotein</keyword>
<evidence type="ECO:0000256" key="6">
    <source>
        <dbReference type="ARBA" id="ARBA00022679"/>
    </source>
</evidence>
<proteinExistence type="predicted"/>
<reference evidence="14 15" key="1">
    <citation type="journal article" date="2009" name="J. Bacteriol.">
        <title>Complete and draft genome sequences of six members of the Aquificales.</title>
        <authorList>
            <person name="Reysenbach A.L."/>
            <person name="Hamamura N."/>
            <person name="Podar M."/>
            <person name="Griffiths E."/>
            <person name="Ferreira S."/>
            <person name="Hochstein R."/>
            <person name="Heidelberg J."/>
            <person name="Johnson J."/>
            <person name="Mead D."/>
            <person name="Pohorille A."/>
            <person name="Sarmiento M."/>
            <person name="Schweighofer K."/>
            <person name="Seshadri R."/>
            <person name="Voytek M.A."/>
        </authorList>
    </citation>
    <scope>NUCLEOTIDE SEQUENCE [LARGE SCALE GENOMIC DNA]</scope>
    <source>
        <strain evidence="15">DSM 14350 / EX-H1</strain>
    </source>
</reference>
<dbReference type="Gene3D" id="6.10.340.10">
    <property type="match status" value="1"/>
</dbReference>
<dbReference type="CDD" id="cd06225">
    <property type="entry name" value="HAMP"/>
    <property type="match status" value="1"/>
</dbReference>
<keyword evidence="4" id="KW-1003">Cell membrane</keyword>
<protein>
    <recommendedName>
        <fullName evidence="3">histidine kinase</fullName>
        <ecNumber evidence="3">2.7.13.3</ecNumber>
    </recommendedName>
</protein>
<accession>C0QUD9</accession>
<dbReference type="OrthoDB" id="14689at2"/>
<evidence type="ECO:0000256" key="10">
    <source>
        <dbReference type="ARBA" id="ARBA00023012"/>
    </source>
</evidence>
<dbReference type="GO" id="GO:0005886">
    <property type="term" value="C:plasma membrane"/>
    <property type="evidence" value="ECO:0007669"/>
    <property type="project" value="UniProtKB-SubCell"/>
</dbReference>
<keyword evidence="9" id="KW-0067">ATP-binding</keyword>
<keyword evidence="8" id="KW-0418">Kinase</keyword>
<dbReference type="AlphaFoldDB" id="C0QUD9"/>
<dbReference type="EMBL" id="CP001230">
    <property type="protein sequence ID" value="ACO04725.1"/>
    <property type="molecule type" value="Genomic_DNA"/>
</dbReference>
<organism evidence="14 15">
    <name type="scientific">Persephonella marina (strain DSM 14350 / EX-H1)</name>
    <dbReference type="NCBI Taxonomy" id="123214"/>
    <lineage>
        <taxon>Bacteria</taxon>
        <taxon>Pseudomonadati</taxon>
        <taxon>Aquificota</taxon>
        <taxon>Aquificia</taxon>
        <taxon>Aquificales</taxon>
        <taxon>Hydrogenothermaceae</taxon>
        <taxon>Persephonella</taxon>
    </lineage>
</organism>
<sequence>MSLQNFLKKSVIHKILFITLSGAVVFSIASVIVYLIIFSNEQTYQLVEQLIAYAKAHPLNFAMLLGFITFQATLIPIVMTYFLVKTEIINPLNDIADRMEKISVGELDEEMKIDREDEIGNLQESFERMRVSLKVIIDKLESEQL</sequence>
<evidence type="ECO:0000259" key="13">
    <source>
        <dbReference type="PROSITE" id="PS50885"/>
    </source>
</evidence>
<name>C0QUD9_PERMH</name>
<dbReference type="PANTHER" id="PTHR45528:SF1">
    <property type="entry name" value="SENSOR HISTIDINE KINASE CPXA"/>
    <property type="match status" value="1"/>
</dbReference>
<dbReference type="InterPro" id="IPR050398">
    <property type="entry name" value="HssS/ArlS-like"/>
</dbReference>
<keyword evidence="10" id="KW-0902">Two-component regulatory system</keyword>
<evidence type="ECO:0000256" key="1">
    <source>
        <dbReference type="ARBA" id="ARBA00000085"/>
    </source>
</evidence>
<feature type="domain" description="HAMP" evidence="13">
    <location>
        <begin position="86"/>
        <end position="138"/>
    </location>
</feature>
<evidence type="ECO:0000256" key="11">
    <source>
        <dbReference type="ARBA" id="ARBA00023136"/>
    </source>
</evidence>
<keyword evidence="11 12" id="KW-0472">Membrane</keyword>
<dbReference type="GO" id="GO:0005524">
    <property type="term" value="F:ATP binding"/>
    <property type="evidence" value="ECO:0007669"/>
    <property type="project" value="UniProtKB-KW"/>
</dbReference>
<evidence type="ECO:0000256" key="12">
    <source>
        <dbReference type="SAM" id="Phobius"/>
    </source>
</evidence>
<keyword evidence="15" id="KW-1185">Reference proteome</keyword>
<keyword evidence="7" id="KW-0547">Nucleotide-binding</keyword>
<dbReference type="PaxDb" id="123214-PERMA_0515"/>
<dbReference type="KEGG" id="pmx:PERMA_0515"/>
<dbReference type="Pfam" id="PF00672">
    <property type="entry name" value="HAMP"/>
    <property type="match status" value="1"/>
</dbReference>
<evidence type="ECO:0000256" key="5">
    <source>
        <dbReference type="ARBA" id="ARBA00022553"/>
    </source>
</evidence>
<dbReference type="InterPro" id="IPR003660">
    <property type="entry name" value="HAMP_dom"/>
</dbReference>
<keyword evidence="12" id="KW-1133">Transmembrane helix</keyword>
<dbReference type="eggNOG" id="COG3850">
    <property type="taxonomic scope" value="Bacteria"/>
</dbReference>
<dbReference type="RefSeq" id="WP_012676961.1">
    <property type="nucleotide sequence ID" value="NC_012440.1"/>
</dbReference>
<dbReference type="PROSITE" id="PS50885">
    <property type="entry name" value="HAMP"/>
    <property type="match status" value="1"/>
</dbReference>
<evidence type="ECO:0000256" key="9">
    <source>
        <dbReference type="ARBA" id="ARBA00022840"/>
    </source>
</evidence>
<evidence type="ECO:0000313" key="14">
    <source>
        <dbReference type="EMBL" id="ACO04725.1"/>
    </source>
</evidence>
<evidence type="ECO:0000256" key="4">
    <source>
        <dbReference type="ARBA" id="ARBA00022475"/>
    </source>
</evidence>
<evidence type="ECO:0000256" key="2">
    <source>
        <dbReference type="ARBA" id="ARBA00004651"/>
    </source>
</evidence>
<dbReference type="PANTHER" id="PTHR45528">
    <property type="entry name" value="SENSOR HISTIDINE KINASE CPXA"/>
    <property type="match status" value="1"/>
</dbReference>
<dbReference type="GO" id="GO:0000155">
    <property type="term" value="F:phosphorelay sensor kinase activity"/>
    <property type="evidence" value="ECO:0007669"/>
    <property type="project" value="TreeGrafter"/>
</dbReference>
<comment type="subcellular location">
    <subcellularLocation>
        <location evidence="2">Cell membrane</location>
        <topology evidence="2">Multi-pass membrane protein</topology>
    </subcellularLocation>
</comment>
<dbReference type="HOGENOM" id="CLU_1785065_0_0_0"/>
<evidence type="ECO:0000256" key="7">
    <source>
        <dbReference type="ARBA" id="ARBA00022741"/>
    </source>
</evidence>
<keyword evidence="6" id="KW-0808">Transferase</keyword>
<comment type="catalytic activity">
    <reaction evidence="1">
        <text>ATP + protein L-histidine = ADP + protein N-phospho-L-histidine.</text>
        <dbReference type="EC" id="2.7.13.3"/>
    </reaction>
</comment>